<name>A0A1G7GI57_9RHOB</name>
<feature type="domain" description="FIST C-domain" evidence="2">
    <location>
        <begin position="249"/>
        <end position="378"/>
    </location>
</feature>
<dbReference type="PANTHER" id="PTHR40252">
    <property type="entry name" value="BLR0328 PROTEIN"/>
    <property type="match status" value="1"/>
</dbReference>
<dbReference type="AlphaFoldDB" id="A0A1G7GI57"/>
<dbReference type="STRING" id="282683.SAMN04488105_10910"/>
<dbReference type="PANTHER" id="PTHR40252:SF2">
    <property type="entry name" value="BLR0328 PROTEIN"/>
    <property type="match status" value="1"/>
</dbReference>
<dbReference type="EMBL" id="FNAV01000009">
    <property type="protein sequence ID" value="SDE87763.1"/>
    <property type="molecule type" value="Genomic_DNA"/>
</dbReference>
<evidence type="ECO:0000259" key="2">
    <source>
        <dbReference type="SMART" id="SM01204"/>
    </source>
</evidence>
<evidence type="ECO:0000259" key="1">
    <source>
        <dbReference type="SMART" id="SM00897"/>
    </source>
</evidence>
<feature type="domain" description="FIST" evidence="1">
    <location>
        <begin position="48"/>
        <end position="248"/>
    </location>
</feature>
<proteinExistence type="predicted"/>
<dbReference type="Proteomes" id="UP000198994">
    <property type="component" value="Unassembled WGS sequence"/>
</dbReference>
<dbReference type="InterPro" id="IPR019494">
    <property type="entry name" value="FIST_C"/>
</dbReference>
<protein>
    <submittedName>
        <fullName evidence="3">Uncharacterized conserved protein, contains FIST_N domain</fullName>
    </submittedName>
</protein>
<keyword evidence="4" id="KW-1185">Reference proteome</keyword>
<dbReference type="SMART" id="SM01204">
    <property type="entry name" value="FIST_C"/>
    <property type="match status" value="1"/>
</dbReference>
<dbReference type="Pfam" id="PF08495">
    <property type="entry name" value="FIST"/>
    <property type="match status" value="1"/>
</dbReference>
<accession>A0A1G7GI57</accession>
<evidence type="ECO:0000313" key="4">
    <source>
        <dbReference type="Proteomes" id="UP000198994"/>
    </source>
</evidence>
<gene>
    <name evidence="3" type="ORF">SAMN04488105_10910</name>
</gene>
<reference evidence="4" key="1">
    <citation type="submission" date="2016-10" db="EMBL/GenBank/DDBJ databases">
        <authorList>
            <person name="Varghese N."/>
            <person name="Submissions S."/>
        </authorList>
    </citation>
    <scope>NUCLEOTIDE SEQUENCE [LARGE SCALE GENOMIC DNA]</scope>
    <source>
        <strain evidence="4">DSM 10146</strain>
    </source>
</reference>
<organism evidence="3 4">
    <name type="scientific">Salipiger thiooxidans</name>
    <dbReference type="NCBI Taxonomy" id="282683"/>
    <lineage>
        <taxon>Bacteria</taxon>
        <taxon>Pseudomonadati</taxon>
        <taxon>Pseudomonadota</taxon>
        <taxon>Alphaproteobacteria</taxon>
        <taxon>Rhodobacterales</taxon>
        <taxon>Roseobacteraceae</taxon>
        <taxon>Salipiger</taxon>
    </lineage>
</organism>
<evidence type="ECO:0000313" key="3">
    <source>
        <dbReference type="EMBL" id="SDE87763.1"/>
    </source>
</evidence>
<dbReference type="SMART" id="SM00897">
    <property type="entry name" value="FIST"/>
    <property type="match status" value="1"/>
</dbReference>
<dbReference type="InterPro" id="IPR013702">
    <property type="entry name" value="FIST_domain_N"/>
</dbReference>
<dbReference type="Pfam" id="PF10442">
    <property type="entry name" value="FIST_C"/>
    <property type="match status" value="1"/>
</dbReference>
<dbReference type="OrthoDB" id="9807948at2"/>
<sequence>MDCAMPRSSGEDMTDTRASDANGALSLAQVPCDARDAVAAISAQLGPGPFELVCFFVSPQADFAALNRAFSGAFGKADVFACTTAGEIGRSGYEEGQIIAIGFPSALFTVDALAIDNLDTLDDRRVIDQLIQRRMSLNVEAPDKGSEFAFLMVDGLSMQEENLASILASAMGPMPLFGGSTGDGTDFGATWLSWNGRVRRNAALLALVRSRCPVKVFSIDHLRPTETRMVVTRADPDSRMVMEINGSPAAAEYARLLGKDPHQLDTFTFAAHPVVVRLGDSHHVRSIQRVDEHGNLMFFSAINEGMVLTLAEPEDMAAHLDRALGTLSEGRRPQQILGCDCVLRRIEAGQFQQTRAISDILSKHNVIGFNTYGEQIGALHVNQTLTGVAFYAPDGPEDDPACH</sequence>